<proteinExistence type="predicted"/>
<feature type="compositionally biased region" description="Pro residues" evidence="1">
    <location>
        <begin position="277"/>
        <end position="290"/>
    </location>
</feature>
<dbReference type="EMBL" id="JAUTXT010000056">
    <property type="protein sequence ID" value="KAK3670462.1"/>
    <property type="molecule type" value="Genomic_DNA"/>
</dbReference>
<feature type="compositionally biased region" description="Basic and acidic residues" evidence="1">
    <location>
        <begin position="134"/>
        <end position="144"/>
    </location>
</feature>
<name>A0AAE0WHA7_9PEZI</name>
<feature type="region of interest" description="Disordered" evidence="1">
    <location>
        <begin position="1"/>
        <end position="77"/>
    </location>
</feature>
<keyword evidence="3" id="KW-1185">Reference proteome</keyword>
<gene>
    <name evidence="2" type="ORF">LTR78_009703</name>
</gene>
<sequence length="475" mass="51698">MEAAQYQDSGYATSNDATSISNLSRPGAVSAQSYRTTIDGGHNHSVTTSTTTTTTTTVLGGRYEGTTTTHQPSATLSAPPIAERNNIEDYHPTTIAEMPESRTPEPPIATQYPHNVLPSTEQYQRPPILKRKSDHMDWDPETLSRLDSAAPQRPYANPNFSRPSPIRESPALRPRPSADAVRRRSSHHYEGGSGNVQAFDSREALRELKRFGKESKPILRDAVRSIGDVAKELQAAGTMKMAEYDQRHAERPVQAVVTAPQHEQGHYAPTPIQTDLPNPPSVFDVPPPRSPLRTQNSRPLRERTWDSTDDRDDSQPLPPPPRHRFGSPSPHRGSVSPIVRDAEPPVQGVAGGASPRYINENGRSPQWAQSHAPPDPMYHSSPPVRIPSGLPAGYIANNRSTPGISADVQGQNPAINGDNSINGSAVGRKSGGIGGYAVSRTQGLESVAAEQGQEPEVKTKRGRMMNKLRKKRVVS</sequence>
<feature type="compositionally biased region" description="Polar residues" evidence="1">
    <location>
        <begin position="397"/>
        <end position="423"/>
    </location>
</feature>
<evidence type="ECO:0000313" key="3">
    <source>
        <dbReference type="Proteomes" id="UP001274830"/>
    </source>
</evidence>
<dbReference type="Proteomes" id="UP001274830">
    <property type="component" value="Unassembled WGS sequence"/>
</dbReference>
<feature type="compositionally biased region" description="Polar residues" evidence="1">
    <location>
        <begin position="1"/>
        <end position="36"/>
    </location>
</feature>
<feature type="region of interest" description="Disordered" evidence="1">
    <location>
        <begin position="260"/>
        <end position="423"/>
    </location>
</feature>
<feature type="compositionally biased region" description="Polar residues" evidence="1">
    <location>
        <begin position="65"/>
        <end position="76"/>
    </location>
</feature>
<accession>A0AAE0WHA7</accession>
<feature type="region of interest" description="Disordered" evidence="1">
    <location>
        <begin position="131"/>
        <end position="197"/>
    </location>
</feature>
<evidence type="ECO:0000313" key="2">
    <source>
        <dbReference type="EMBL" id="KAK3670462.1"/>
    </source>
</evidence>
<protein>
    <submittedName>
        <fullName evidence="2">Uncharacterized protein</fullName>
    </submittedName>
</protein>
<comment type="caution">
    <text evidence="2">The sequence shown here is derived from an EMBL/GenBank/DDBJ whole genome shotgun (WGS) entry which is preliminary data.</text>
</comment>
<reference evidence="2" key="1">
    <citation type="submission" date="2023-07" db="EMBL/GenBank/DDBJ databases">
        <title>Black Yeasts Isolated from many extreme environments.</title>
        <authorList>
            <person name="Coleine C."/>
            <person name="Stajich J.E."/>
            <person name="Selbmann L."/>
        </authorList>
    </citation>
    <scope>NUCLEOTIDE SEQUENCE</scope>
    <source>
        <strain evidence="2">CCFEE 5485</strain>
    </source>
</reference>
<evidence type="ECO:0000256" key="1">
    <source>
        <dbReference type="SAM" id="MobiDB-lite"/>
    </source>
</evidence>
<organism evidence="2 3">
    <name type="scientific">Recurvomyces mirabilis</name>
    <dbReference type="NCBI Taxonomy" id="574656"/>
    <lineage>
        <taxon>Eukaryota</taxon>
        <taxon>Fungi</taxon>
        <taxon>Dikarya</taxon>
        <taxon>Ascomycota</taxon>
        <taxon>Pezizomycotina</taxon>
        <taxon>Dothideomycetes</taxon>
        <taxon>Dothideomycetidae</taxon>
        <taxon>Mycosphaerellales</taxon>
        <taxon>Teratosphaeriaceae</taxon>
        <taxon>Recurvomyces</taxon>
    </lineage>
</organism>
<dbReference type="AlphaFoldDB" id="A0AAE0WHA7"/>
<feature type="compositionally biased region" description="Basic and acidic residues" evidence="1">
    <location>
        <begin position="299"/>
        <end position="308"/>
    </location>
</feature>
<feature type="compositionally biased region" description="Low complexity" evidence="1">
    <location>
        <begin position="45"/>
        <end position="58"/>
    </location>
</feature>